<feature type="transmembrane region" description="Helical" evidence="2">
    <location>
        <begin position="275"/>
        <end position="295"/>
    </location>
</feature>
<evidence type="ECO:0000313" key="3">
    <source>
        <dbReference type="EMBL" id="KAJ7217756.1"/>
    </source>
</evidence>
<organism evidence="3 4">
    <name type="scientific">Mycena pura</name>
    <dbReference type="NCBI Taxonomy" id="153505"/>
    <lineage>
        <taxon>Eukaryota</taxon>
        <taxon>Fungi</taxon>
        <taxon>Dikarya</taxon>
        <taxon>Basidiomycota</taxon>
        <taxon>Agaricomycotina</taxon>
        <taxon>Agaricomycetes</taxon>
        <taxon>Agaricomycetidae</taxon>
        <taxon>Agaricales</taxon>
        <taxon>Marasmiineae</taxon>
        <taxon>Mycenaceae</taxon>
        <taxon>Mycena</taxon>
    </lineage>
</organism>
<feature type="transmembrane region" description="Helical" evidence="2">
    <location>
        <begin position="56"/>
        <end position="74"/>
    </location>
</feature>
<feature type="transmembrane region" description="Helical" evidence="2">
    <location>
        <begin position="140"/>
        <end position="164"/>
    </location>
</feature>
<feature type="transmembrane region" description="Helical" evidence="2">
    <location>
        <begin position="235"/>
        <end position="255"/>
    </location>
</feature>
<gene>
    <name evidence="3" type="ORF">GGX14DRAFT_597785</name>
</gene>
<feature type="transmembrane region" description="Helical" evidence="2">
    <location>
        <begin position="20"/>
        <end position="44"/>
    </location>
</feature>
<proteinExistence type="predicted"/>
<comment type="caution">
    <text evidence="3">The sequence shown here is derived from an EMBL/GenBank/DDBJ whole genome shotgun (WGS) entry which is preliminary data.</text>
</comment>
<reference evidence="3" key="1">
    <citation type="submission" date="2023-03" db="EMBL/GenBank/DDBJ databases">
        <title>Massive genome expansion in bonnet fungi (Mycena s.s.) driven by repeated elements and novel gene families across ecological guilds.</title>
        <authorList>
            <consortium name="Lawrence Berkeley National Laboratory"/>
            <person name="Harder C.B."/>
            <person name="Miyauchi S."/>
            <person name="Viragh M."/>
            <person name="Kuo A."/>
            <person name="Thoen E."/>
            <person name="Andreopoulos B."/>
            <person name="Lu D."/>
            <person name="Skrede I."/>
            <person name="Drula E."/>
            <person name="Henrissat B."/>
            <person name="Morin E."/>
            <person name="Kohler A."/>
            <person name="Barry K."/>
            <person name="LaButti K."/>
            <person name="Morin E."/>
            <person name="Salamov A."/>
            <person name="Lipzen A."/>
            <person name="Mereny Z."/>
            <person name="Hegedus B."/>
            <person name="Baldrian P."/>
            <person name="Stursova M."/>
            <person name="Weitz H."/>
            <person name="Taylor A."/>
            <person name="Grigoriev I.V."/>
            <person name="Nagy L.G."/>
            <person name="Martin F."/>
            <person name="Kauserud H."/>
        </authorList>
    </citation>
    <scope>NUCLEOTIDE SEQUENCE</scope>
    <source>
        <strain evidence="3">9144</strain>
    </source>
</reference>
<feature type="compositionally biased region" description="Polar residues" evidence="1">
    <location>
        <begin position="322"/>
        <end position="347"/>
    </location>
</feature>
<keyword evidence="2" id="KW-0812">Transmembrane</keyword>
<evidence type="ECO:0000256" key="1">
    <source>
        <dbReference type="SAM" id="MobiDB-lite"/>
    </source>
</evidence>
<evidence type="ECO:0000313" key="4">
    <source>
        <dbReference type="Proteomes" id="UP001219525"/>
    </source>
</evidence>
<feature type="transmembrane region" description="Helical" evidence="2">
    <location>
        <begin position="179"/>
        <end position="206"/>
    </location>
</feature>
<keyword evidence="2" id="KW-0472">Membrane</keyword>
<keyword evidence="4" id="KW-1185">Reference proteome</keyword>
<keyword evidence="2" id="KW-1133">Transmembrane helix</keyword>
<dbReference type="AlphaFoldDB" id="A0AAD6VV81"/>
<evidence type="ECO:0000256" key="2">
    <source>
        <dbReference type="SAM" id="Phobius"/>
    </source>
</evidence>
<accession>A0AAD6VV81</accession>
<protein>
    <submittedName>
        <fullName evidence="3">Uncharacterized protein</fullName>
    </submittedName>
</protein>
<dbReference type="EMBL" id="JARJCW010000013">
    <property type="protein sequence ID" value="KAJ7217756.1"/>
    <property type="molecule type" value="Genomic_DNA"/>
</dbReference>
<name>A0AAD6VV81_9AGAR</name>
<dbReference type="Proteomes" id="UP001219525">
    <property type="component" value="Unassembled WGS sequence"/>
</dbReference>
<feature type="transmembrane region" description="Helical" evidence="2">
    <location>
        <begin position="109"/>
        <end position="133"/>
    </location>
</feature>
<feature type="region of interest" description="Disordered" evidence="1">
    <location>
        <begin position="317"/>
        <end position="347"/>
    </location>
</feature>
<sequence length="384" mass="42214">MATSLSAGLDYAGQSVIYDIVGLIVQTFVFGAYSILIALSTRMLLVRKLTTRVNRVMFGITTFMYLLSAAYWVYSIANGVDRINGLITLGNNPSLPLPPHTEVTQWSPLFNALVLINYCLSDGVVVWRAWVICLHDHRKYLWITVFFLAVTAITVALTIAFRIAGTIVAPIQNLPSDSVIGLAIEILQLMTLFSSLLSNLTATGVLNKPLLTRRHYRLIRSAFSKGKDRTRSSRILLLIVESGVLYCIAAILAFVSSVIRLPHGTLNDLYTPVNIQLAGAYPSIVLLLVGATKLLNESAFDEDLSFSHSLNTSQPMYLPSPGASSTADMRSGRSENPMNITFASNPDLSQSSINSRIDSMVLDISREKVEQKGRQSRFSDVSFV</sequence>